<feature type="region of interest" description="Disordered" evidence="1">
    <location>
        <begin position="1447"/>
        <end position="1474"/>
    </location>
</feature>
<feature type="region of interest" description="Disordered" evidence="1">
    <location>
        <begin position="267"/>
        <end position="320"/>
    </location>
</feature>
<feature type="region of interest" description="Disordered" evidence="1">
    <location>
        <begin position="135"/>
        <end position="161"/>
    </location>
</feature>
<feature type="compositionally biased region" description="Low complexity" evidence="1">
    <location>
        <begin position="12"/>
        <end position="23"/>
    </location>
</feature>
<reference evidence="2" key="1">
    <citation type="journal article" date="2021" name="Proc. Natl. Acad. Sci. U.S.A.">
        <title>Three genomes in the algal genus Volvox reveal the fate of a haploid sex-determining region after a transition to homothallism.</title>
        <authorList>
            <person name="Yamamoto K."/>
            <person name="Hamaji T."/>
            <person name="Kawai-Toyooka H."/>
            <person name="Matsuzaki R."/>
            <person name="Takahashi F."/>
            <person name="Nishimura Y."/>
            <person name="Kawachi M."/>
            <person name="Noguchi H."/>
            <person name="Minakuchi Y."/>
            <person name="Umen J.G."/>
            <person name="Toyoda A."/>
            <person name="Nozaki H."/>
        </authorList>
    </citation>
    <scope>NUCLEOTIDE SEQUENCE</scope>
    <source>
        <strain evidence="2">NIES-3785</strain>
    </source>
</reference>
<feature type="region of interest" description="Disordered" evidence="1">
    <location>
        <begin position="861"/>
        <end position="882"/>
    </location>
</feature>
<feature type="non-terminal residue" evidence="2">
    <location>
        <position position="1"/>
    </location>
</feature>
<evidence type="ECO:0000313" key="2">
    <source>
        <dbReference type="EMBL" id="GIM07986.1"/>
    </source>
</evidence>
<gene>
    <name evidence="2" type="ORF">Vretimale_11964</name>
</gene>
<dbReference type="InterPro" id="IPR029787">
    <property type="entry name" value="Nucleotide_cyclase"/>
</dbReference>
<accession>A0A8J4GIN8</accession>
<feature type="non-terminal residue" evidence="2">
    <location>
        <position position="1554"/>
    </location>
</feature>
<comment type="caution">
    <text evidence="2">The sequence shown here is derived from an EMBL/GenBank/DDBJ whole genome shotgun (WGS) entry which is preliminary data.</text>
</comment>
<feature type="compositionally biased region" description="Polar residues" evidence="1">
    <location>
        <begin position="135"/>
        <end position="153"/>
    </location>
</feature>
<feature type="region of interest" description="Disordered" evidence="1">
    <location>
        <begin position="1240"/>
        <end position="1268"/>
    </location>
</feature>
<protein>
    <recommendedName>
        <fullName evidence="4">Guanylate cyclase domain-containing protein</fullName>
    </recommendedName>
</protein>
<dbReference type="SUPFAM" id="SSF55073">
    <property type="entry name" value="Nucleotide cyclase"/>
    <property type="match status" value="2"/>
</dbReference>
<feature type="compositionally biased region" description="Low complexity" evidence="1">
    <location>
        <begin position="239"/>
        <end position="251"/>
    </location>
</feature>
<evidence type="ECO:0008006" key="4">
    <source>
        <dbReference type="Google" id="ProtNLM"/>
    </source>
</evidence>
<feature type="compositionally biased region" description="Low complexity" evidence="1">
    <location>
        <begin position="292"/>
        <end position="301"/>
    </location>
</feature>
<dbReference type="EMBL" id="BNCQ01000025">
    <property type="protein sequence ID" value="GIM07986.1"/>
    <property type="molecule type" value="Genomic_DNA"/>
</dbReference>
<proteinExistence type="predicted"/>
<dbReference type="Proteomes" id="UP000722791">
    <property type="component" value="Unassembled WGS sequence"/>
</dbReference>
<name>A0A8J4GIN8_9CHLO</name>
<evidence type="ECO:0000313" key="3">
    <source>
        <dbReference type="Proteomes" id="UP000722791"/>
    </source>
</evidence>
<evidence type="ECO:0000256" key="1">
    <source>
        <dbReference type="SAM" id="MobiDB-lite"/>
    </source>
</evidence>
<feature type="compositionally biased region" description="Gly residues" evidence="1">
    <location>
        <begin position="1243"/>
        <end position="1254"/>
    </location>
</feature>
<feature type="region of interest" description="Disordered" evidence="1">
    <location>
        <begin position="204"/>
        <end position="251"/>
    </location>
</feature>
<feature type="region of interest" description="Disordered" evidence="1">
    <location>
        <begin position="1"/>
        <end position="25"/>
    </location>
</feature>
<sequence>LSPLSLPSAVGAAAPTPSSQQPPITGRTAVKIVSHARNAIAGEEAEFLEEPTAPRTALAPASTDDNTVRDIGTTSVGELVLAPLSAAPSAHPTVPLPDTCAWPAPIANAASSHLSVTTATANAACPHDAISSPVRLTQRQLSPPSLSAAGSNSSKRDGQSRGSFLFCTHRIEVSSVDRSQRSAPSWKLARSKQMRIPIDEGMDEVSHVTQDHPQPSPSLLSHQLQEQHPGRQQRHNKQQEQQGGQQQLMPSCAAAAADLAATWRALEDTLPPPGMPLTASVDIPDNGRTTYSDTDTGSVVDGDTDNRQRSPSHTSRTDRKRFSFAVTSLAQRDTELGGAAVTDGTAAAGGAGSAAAVTAAGLASGKSRARMINGVGSAACELTNIETTLTLGQMLKVAAAAGGGAGGGGGGSCRGIARQWPSAQAAVAALGVGAAAGPPPGIAMAPSGSSLMTSGANNKSAVVAGLIFRGLRVRVGISWALPSASELQYNAAAARMVYGGPCVATCKALADMAHGGQVVMNEAAKDQLDFEGGGTGSGRPSGTMILHLGTYELPRPATGGQRAAGLYSTAIDHPNTINTAATAAAMAAAANALAASPLGLVSSSGVTNTQPDISTGGSLPLSQVLLTGGLLCANDTSQTLSKGSNCGGGAASNVSTVTATRLTAMESRCVYWVTTPSLSPRLAVLPPLRVPPEATPLCDVYDAPFGHVSYAVAQFPAVGILLAWNGRVAEEALLVLQAAAAAQLQRVSTFGAGYRTPSGPTGDRGQICAVFTTAAAAAHWAEGLRRELLTAPWPPELLSHELCEVVEATGAAVDQQVSGIASTKRTRRSSLNACLSTEPEAAGADAANAAVAATPALASTTCSRPQSSTQQHLWTTAPSSSNVGALGCRPGGGGGGSSGARAASGGSFATFLMLRRQECRSRRALSQKGVPTVATGMELSETSGGESSAGEVLKENGSVATPVAEAAAQVTAATTGGAGRSRRQICPAAKSPGLSRHFAATTTKVGSNCINSNKSFSNGGFILTGAAAAGGSSDYSGNGGDGGGSGAAYISGTPKLMGPETVVAAPATATAAEYGASESCVPANDNCREERSAHSTCSSTQGGSMDGSPGLASICPQSPFSAVAAANGAMALAAPPWPDGWNASPRETSLLEVAAQRRVAEAASPRPVVGLRSCTQVKLSAGVRRSQPGGGVSWSGTSRPLRTDATASIVPVPEAPALMISTPTDMMQHRHMDEAAAYEDKLTGGGGGGDGDGYGEPPVGGEQGSVSSSIPQATPIVLLRGLRMRAGIATGSADWSIQDHTHMLAYNGRPVVAAAKLAAAAASGQVLCDEATRNEAMAEQLWALSLEEEADYSPFLHGHGSHHGCGTSGGGGRGSCSTATAAPPGEYRGSGKGAGPFRRQLLAFTRADSEGIYMRRKFLSRAYVCRVFDRGAPTASLALGERTDDGVMLPTLTPTPQMPSQGGIKPEERARHSRKLPWNRRASTVDGSAVATMVAVASTAAIAVGSGGGSGASLSGNERLYTGGDSVRPNSHSVRADVLRKSFWGRGSGGEMGT</sequence>
<organism evidence="2 3">
    <name type="scientific">Volvox reticuliferus</name>
    <dbReference type="NCBI Taxonomy" id="1737510"/>
    <lineage>
        <taxon>Eukaryota</taxon>
        <taxon>Viridiplantae</taxon>
        <taxon>Chlorophyta</taxon>
        <taxon>core chlorophytes</taxon>
        <taxon>Chlorophyceae</taxon>
        <taxon>CS clade</taxon>
        <taxon>Chlamydomonadales</taxon>
        <taxon>Volvocaceae</taxon>
        <taxon>Volvox</taxon>
    </lineage>
</organism>
<dbReference type="Gene3D" id="3.30.70.1230">
    <property type="entry name" value="Nucleotide cyclase"/>
    <property type="match status" value="3"/>
</dbReference>
<feature type="compositionally biased region" description="Polar residues" evidence="1">
    <location>
        <begin position="211"/>
        <end position="226"/>
    </location>
</feature>
<feature type="region of interest" description="Disordered" evidence="1">
    <location>
        <begin position="50"/>
        <end position="69"/>
    </location>
</feature>